<proteinExistence type="predicted"/>
<dbReference type="EMBL" id="BSFQ01000049">
    <property type="protein sequence ID" value="GLL15556.1"/>
    <property type="molecule type" value="Genomic_DNA"/>
</dbReference>
<keyword evidence="2" id="KW-1185">Reference proteome</keyword>
<evidence type="ECO:0000313" key="1">
    <source>
        <dbReference type="EMBL" id="GLL15556.1"/>
    </source>
</evidence>
<reference evidence="1" key="1">
    <citation type="journal article" date="2014" name="Int. J. Syst. Evol. Microbiol.">
        <title>Complete genome sequence of Corynebacterium casei LMG S-19264T (=DSM 44701T), isolated from a smear-ripened cheese.</title>
        <authorList>
            <consortium name="US DOE Joint Genome Institute (JGI-PGF)"/>
            <person name="Walter F."/>
            <person name="Albersmeier A."/>
            <person name="Kalinowski J."/>
            <person name="Ruckert C."/>
        </authorList>
    </citation>
    <scope>NUCLEOTIDE SEQUENCE</scope>
    <source>
        <strain evidence="1">VKM Ac-1069</strain>
    </source>
</reference>
<evidence type="ECO:0000313" key="2">
    <source>
        <dbReference type="Proteomes" id="UP001143463"/>
    </source>
</evidence>
<gene>
    <name evidence="1" type="ORF">GCM10017577_67080</name>
</gene>
<reference evidence="1" key="2">
    <citation type="submission" date="2023-01" db="EMBL/GenBank/DDBJ databases">
        <authorList>
            <person name="Sun Q."/>
            <person name="Evtushenko L."/>
        </authorList>
    </citation>
    <scope>NUCLEOTIDE SEQUENCE</scope>
    <source>
        <strain evidence="1">VKM Ac-1069</strain>
    </source>
</reference>
<accession>A0A9W6P0J0</accession>
<protein>
    <submittedName>
        <fullName evidence="1">Uncharacterized protein</fullName>
    </submittedName>
</protein>
<name>A0A9W6P0J0_9PSEU</name>
<dbReference type="Proteomes" id="UP001143463">
    <property type="component" value="Unassembled WGS sequence"/>
</dbReference>
<dbReference type="AlphaFoldDB" id="A0A9W6P0J0"/>
<comment type="caution">
    <text evidence="1">The sequence shown here is derived from an EMBL/GenBank/DDBJ whole genome shotgun (WGS) entry which is preliminary data.</text>
</comment>
<organism evidence="1 2">
    <name type="scientific">Pseudonocardia halophobica</name>
    <dbReference type="NCBI Taxonomy" id="29401"/>
    <lineage>
        <taxon>Bacteria</taxon>
        <taxon>Bacillati</taxon>
        <taxon>Actinomycetota</taxon>
        <taxon>Actinomycetes</taxon>
        <taxon>Pseudonocardiales</taxon>
        <taxon>Pseudonocardiaceae</taxon>
        <taxon>Pseudonocardia</taxon>
    </lineage>
</organism>
<sequence>MRARLTDMNRTVVVEPTGEHATIDTALARDAIAGLLDADPDVRRRVAELVQLEPERVAPPVLYALSEVLLDQGRPADAAFWFYAGQVRARFDARRCTDATAAAAVDALNQRFGGPINRFAFTDPERLRRTVIRAVAWDRRTQHAYDHRWIALHGMGAYLGSDGPLSVPEGEWDALAARTRAEYLEGLRTALRAIPHPR</sequence>